<reference evidence="2" key="2">
    <citation type="journal article" date="2017" name="J. Anim. Genet.">
        <title>Multiple reference genome sequences of hot pepper reveal the massive evolution of plant disease resistance genes by retroduplication.</title>
        <authorList>
            <person name="Kim S."/>
            <person name="Park J."/>
            <person name="Yeom S.-I."/>
            <person name="Kim Y.-M."/>
            <person name="Seo E."/>
            <person name="Kim K.-T."/>
            <person name="Kim M.-S."/>
            <person name="Lee J.M."/>
            <person name="Cheong K."/>
            <person name="Shin H.-S."/>
            <person name="Kim S.-B."/>
            <person name="Han K."/>
            <person name="Lee J."/>
            <person name="Park M."/>
            <person name="Lee H.-A."/>
            <person name="Lee H.-Y."/>
            <person name="Lee Y."/>
            <person name="Oh S."/>
            <person name="Lee J.H."/>
            <person name="Choi E."/>
            <person name="Choi E."/>
            <person name="Lee S.E."/>
            <person name="Jeon J."/>
            <person name="Kim H."/>
            <person name="Choi G."/>
            <person name="Song H."/>
            <person name="Lee J."/>
            <person name="Lee S.-C."/>
            <person name="Kwon J.-K."/>
            <person name="Lee H.-Y."/>
            <person name="Koo N."/>
            <person name="Hong Y."/>
            <person name="Kim R.W."/>
            <person name="Kang W.-H."/>
            <person name="Huh J.H."/>
            <person name="Kang B.-C."/>
            <person name="Yang T.-J."/>
            <person name="Lee Y.-H."/>
            <person name="Bennetzen J.L."/>
            <person name="Choi D."/>
        </authorList>
    </citation>
    <scope>NUCLEOTIDE SEQUENCE [LARGE SCALE GENOMIC DNA]</scope>
    <source>
        <strain evidence="2">cv. PBC81</strain>
    </source>
</reference>
<evidence type="ECO:0000313" key="1">
    <source>
        <dbReference type="EMBL" id="PHT48082.1"/>
    </source>
</evidence>
<sequence>MTVEEIRGNMRGGDNFPIGMRVLVVVDDPICLKLLDSLLKKCQYQGAFQMVMYSLLTSSLLLYFLESCMVHMELDYCWIYQRNIDNRMGETENEDTDDEL</sequence>
<evidence type="ECO:0008006" key="3">
    <source>
        <dbReference type="Google" id="ProtNLM"/>
    </source>
</evidence>
<dbReference type="EMBL" id="MLFT02000005">
    <property type="protein sequence ID" value="PHT48082.1"/>
    <property type="molecule type" value="Genomic_DNA"/>
</dbReference>
<dbReference type="AlphaFoldDB" id="A0A2G2WSB0"/>
<keyword evidence="2" id="KW-1185">Reference proteome</keyword>
<dbReference type="STRING" id="33114.A0A2G2WSB0"/>
<proteinExistence type="predicted"/>
<gene>
    <name evidence="1" type="ORF">CQW23_12290</name>
</gene>
<dbReference type="OrthoDB" id="60033at2759"/>
<comment type="caution">
    <text evidence="1">The sequence shown here is derived from an EMBL/GenBank/DDBJ whole genome shotgun (WGS) entry which is preliminary data.</text>
</comment>
<protein>
    <recommendedName>
        <fullName evidence="3">Response regulatory domain-containing protein</fullName>
    </recommendedName>
</protein>
<organism evidence="1 2">
    <name type="scientific">Capsicum baccatum</name>
    <name type="common">Peruvian pepper</name>
    <dbReference type="NCBI Taxonomy" id="33114"/>
    <lineage>
        <taxon>Eukaryota</taxon>
        <taxon>Viridiplantae</taxon>
        <taxon>Streptophyta</taxon>
        <taxon>Embryophyta</taxon>
        <taxon>Tracheophyta</taxon>
        <taxon>Spermatophyta</taxon>
        <taxon>Magnoliopsida</taxon>
        <taxon>eudicotyledons</taxon>
        <taxon>Gunneridae</taxon>
        <taxon>Pentapetalae</taxon>
        <taxon>asterids</taxon>
        <taxon>lamiids</taxon>
        <taxon>Solanales</taxon>
        <taxon>Solanaceae</taxon>
        <taxon>Solanoideae</taxon>
        <taxon>Capsiceae</taxon>
        <taxon>Capsicum</taxon>
    </lineage>
</organism>
<evidence type="ECO:0000313" key="2">
    <source>
        <dbReference type="Proteomes" id="UP000224567"/>
    </source>
</evidence>
<dbReference type="Proteomes" id="UP000224567">
    <property type="component" value="Unassembled WGS sequence"/>
</dbReference>
<name>A0A2G2WSB0_CAPBA</name>
<reference evidence="1 2" key="1">
    <citation type="journal article" date="2017" name="Genome Biol.">
        <title>New reference genome sequences of hot pepper reveal the massive evolution of plant disease-resistance genes by retroduplication.</title>
        <authorList>
            <person name="Kim S."/>
            <person name="Park J."/>
            <person name="Yeom S.I."/>
            <person name="Kim Y.M."/>
            <person name="Seo E."/>
            <person name="Kim K.T."/>
            <person name="Kim M.S."/>
            <person name="Lee J.M."/>
            <person name="Cheong K."/>
            <person name="Shin H.S."/>
            <person name="Kim S.B."/>
            <person name="Han K."/>
            <person name="Lee J."/>
            <person name="Park M."/>
            <person name="Lee H.A."/>
            <person name="Lee H.Y."/>
            <person name="Lee Y."/>
            <person name="Oh S."/>
            <person name="Lee J.H."/>
            <person name="Choi E."/>
            <person name="Choi E."/>
            <person name="Lee S.E."/>
            <person name="Jeon J."/>
            <person name="Kim H."/>
            <person name="Choi G."/>
            <person name="Song H."/>
            <person name="Lee J."/>
            <person name="Lee S.C."/>
            <person name="Kwon J.K."/>
            <person name="Lee H.Y."/>
            <person name="Koo N."/>
            <person name="Hong Y."/>
            <person name="Kim R.W."/>
            <person name="Kang W.H."/>
            <person name="Huh J.H."/>
            <person name="Kang B.C."/>
            <person name="Yang T.J."/>
            <person name="Lee Y.H."/>
            <person name="Bennetzen J.L."/>
            <person name="Choi D."/>
        </authorList>
    </citation>
    <scope>NUCLEOTIDE SEQUENCE [LARGE SCALE GENOMIC DNA]</scope>
    <source>
        <strain evidence="2">cv. PBC81</strain>
    </source>
</reference>
<accession>A0A2G2WSB0</accession>